<keyword evidence="1" id="KW-0732">Signal</keyword>
<proteinExistence type="predicted"/>
<protein>
    <submittedName>
        <fullName evidence="3">Uncharacterized protein LOC106812998 isoform X1</fullName>
    </submittedName>
</protein>
<evidence type="ECO:0000256" key="1">
    <source>
        <dbReference type="SAM" id="SignalP"/>
    </source>
</evidence>
<reference evidence="3" key="1">
    <citation type="submission" date="2025-08" db="UniProtKB">
        <authorList>
            <consortium name="RefSeq"/>
        </authorList>
    </citation>
    <scope>IDENTIFICATION</scope>
</reference>
<dbReference type="GeneID" id="106812998"/>
<dbReference type="RefSeq" id="XP_014672526.1">
    <property type="nucleotide sequence ID" value="XM_014817040.1"/>
</dbReference>
<name>A0ABM1EK05_PRICU</name>
<evidence type="ECO:0000313" key="3">
    <source>
        <dbReference type="RefSeq" id="XP_014672526.1"/>
    </source>
</evidence>
<sequence length="154" mass="17380">MLASAVRAATVLVCVVLLMVTRAAAEAEDAIYYDADMEPLRQLSNMRKRPFCNGFGGCRGAFGSKRGTDDVTDSADPDLANDVSGRLREAVIWRILGQKLRELQAMDHNEEREMEESAPAQQEERIFCRGFFDCMSRRRARRSTRQRFAVAEAK</sequence>
<organism evidence="2 3">
    <name type="scientific">Priapulus caudatus</name>
    <name type="common">Priapulid worm</name>
    <dbReference type="NCBI Taxonomy" id="37621"/>
    <lineage>
        <taxon>Eukaryota</taxon>
        <taxon>Metazoa</taxon>
        <taxon>Ecdysozoa</taxon>
        <taxon>Scalidophora</taxon>
        <taxon>Priapulida</taxon>
        <taxon>Priapulimorpha</taxon>
        <taxon>Priapulimorphida</taxon>
        <taxon>Priapulidae</taxon>
        <taxon>Priapulus</taxon>
    </lineage>
</organism>
<evidence type="ECO:0000313" key="2">
    <source>
        <dbReference type="Proteomes" id="UP000695022"/>
    </source>
</evidence>
<keyword evidence="2" id="KW-1185">Reference proteome</keyword>
<gene>
    <name evidence="3" type="primary">LOC106812998</name>
</gene>
<feature type="chain" id="PRO_5045979458" evidence="1">
    <location>
        <begin position="26"/>
        <end position="154"/>
    </location>
</feature>
<dbReference type="Proteomes" id="UP000695022">
    <property type="component" value="Unplaced"/>
</dbReference>
<feature type="signal peptide" evidence="1">
    <location>
        <begin position="1"/>
        <end position="25"/>
    </location>
</feature>
<accession>A0ABM1EK05</accession>